<dbReference type="Gene3D" id="3.60.21.10">
    <property type="match status" value="1"/>
</dbReference>
<accession>A0A1W1E8N1</accession>
<protein>
    <submittedName>
        <fullName evidence="1">Phosphoesterase family protein</fullName>
    </submittedName>
</protein>
<evidence type="ECO:0000313" key="1">
    <source>
        <dbReference type="EMBL" id="SFV90116.1"/>
    </source>
</evidence>
<gene>
    <name evidence="1" type="ORF">MNB_SV-4-1231</name>
</gene>
<dbReference type="Pfam" id="PF13277">
    <property type="entry name" value="YmdB"/>
    <property type="match status" value="1"/>
</dbReference>
<dbReference type="InterPro" id="IPR029052">
    <property type="entry name" value="Metallo-depent_PP-like"/>
</dbReference>
<reference evidence="1" key="1">
    <citation type="submission" date="2016-10" db="EMBL/GenBank/DDBJ databases">
        <authorList>
            <person name="de Groot N.N."/>
        </authorList>
    </citation>
    <scope>NUCLEOTIDE SEQUENCE</scope>
</reference>
<dbReference type="PIRSF" id="PIRSF004789">
    <property type="entry name" value="DR1281"/>
    <property type="match status" value="1"/>
</dbReference>
<proteinExistence type="predicted"/>
<dbReference type="SUPFAM" id="SSF56300">
    <property type="entry name" value="Metallo-dependent phosphatases"/>
    <property type="match status" value="1"/>
</dbReference>
<sequence length="269" mass="29958">MRIGFIGDIVGKPGRLMLKKHLKRLRQEHFLDFVIANYENASHGFGLTRKNADELLGYGIDMMTGGNHSFDKKEIVELFESHPLIRPMNYPETSPGKGMFQTFIHGHEVAVLNLMGHYTMPMVDNPFTMITSVVASLKAQGIRHVIIDMHAEASSEKNALLYMLGNDVSAIFGTHTHVGTDDLCIRNGCVYVTDVGLTGCRDGIIGMDKAVPIRRFLTALGGHHDIPESCKTILQMIVFELDDNGRCTGAEKIKIYDESPKIITKAWIE</sequence>
<dbReference type="EMBL" id="FPIB01000010">
    <property type="protein sequence ID" value="SFV90116.1"/>
    <property type="molecule type" value="Genomic_DNA"/>
</dbReference>
<dbReference type="PANTHER" id="PTHR36303:SF1">
    <property type="entry name" value="2',3'-CYCLIC-NUCLEOTIDE 2'-PHOSPHODIESTERASE"/>
    <property type="match status" value="1"/>
</dbReference>
<dbReference type="PANTHER" id="PTHR36303">
    <property type="entry name" value="2',3'-CYCLIC-NUCLEOTIDE 2'-PHOSPHODIESTERASE"/>
    <property type="match status" value="1"/>
</dbReference>
<dbReference type="InterPro" id="IPR005235">
    <property type="entry name" value="YmdB-like"/>
</dbReference>
<organism evidence="1">
    <name type="scientific">hydrothermal vent metagenome</name>
    <dbReference type="NCBI Taxonomy" id="652676"/>
    <lineage>
        <taxon>unclassified sequences</taxon>
        <taxon>metagenomes</taxon>
        <taxon>ecological metagenomes</taxon>
    </lineage>
</organism>
<dbReference type="GO" id="GO:0004113">
    <property type="term" value="F:2',3'-cyclic-nucleotide 3'-phosphodiesterase activity"/>
    <property type="evidence" value="ECO:0007669"/>
    <property type="project" value="TreeGrafter"/>
</dbReference>
<dbReference type="AlphaFoldDB" id="A0A1W1E8N1"/>
<name>A0A1W1E8N1_9ZZZZ</name>